<keyword evidence="3" id="KW-1185">Reference proteome</keyword>
<protein>
    <recommendedName>
        <fullName evidence="5">Transposase</fullName>
    </recommendedName>
</protein>
<accession>A0A0D1WGS3</accession>
<name>A0A0D1WGS3_ANEMI</name>
<dbReference type="RefSeq" id="WP_043064890.1">
    <property type="nucleotide sequence ID" value="NZ_BJOA01000099.1"/>
</dbReference>
<dbReference type="EMBL" id="FNED01000034">
    <property type="protein sequence ID" value="SDJ96447.1"/>
    <property type="molecule type" value="Genomic_DNA"/>
</dbReference>
<reference evidence="1 3" key="1">
    <citation type="submission" date="2015-07" db="EMBL/GenBank/DDBJ databases">
        <title>Fjat-14205 dsm 2895.</title>
        <authorList>
            <person name="Liu B."/>
            <person name="Wang J."/>
            <person name="Zhu Y."/>
            <person name="Liu G."/>
            <person name="Chen Q."/>
            <person name="Chen Z."/>
            <person name="Lan J."/>
            <person name="Che J."/>
            <person name="Ge C."/>
            <person name="Shi H."/>
            <person name="Pan Z."/>
            <person name="Liu X."/>
        </authorList>
    </citation>
    <scope>NUCLEOTIDE SEQUENCE [LARGE SCALE GENOMIC DNA]</scope>
    <source>
        <strain evidence="1 3">DSM 2895</strain>
    </source>
</reference>
<sequence length="136" mass="16106">MKDLAPGETVEVHHVYISQKRTSQPRLILYRLTEKQERGREEKWNQRRKKIKHTSKHRQTHPIYAYITNTSVKEVAKEAVYLVKEVLANIYIHLFKTHKKITAFFDGLYDLIRKNGKKSKRCNKKSPFDMLEALPG</sequence>
<proteinExistence type="predicted"/>
<evidence type="ECO:0000313" key="2">
    <source>
        <dbReference type="EMBL" id="SDJ96447.1"/>
    </source>
</evidence>
<gene>
    <name evidence="1" type="ORF">AF333_18425</name>
    <name evidence="2" type="ORF">SAMN04487909_13421</name>
</gene>
<dbReference type="Proteomes" id="UP000182836">
    <property type="component" value="Unassembled WGS sequence"/>
</dbReference>
<evidence type="ECO:0000313" key="4">
    <source>
        <dbReference type="Proteomes" id="UP000182836"/>
    </source>
</evidence>
<evidence type="ECO:0008006" key="5">
    <source>
        <dbReference type="Google" id="ProtNLM"/>
    </source>
</evidence>
<evidence type="ECO:0000313" key="3">
    <source>
        <dbReference type="Proteomes" id="UP000037269"/>
    </source>
</evidence>
<reference evidence="2 4" key="2">
    <citation type="submission" date="2016-10" db="EMBL/GenBank/DDBJ databases">
        <authorList>
            <person name="de Groot N.N."/>
        </authorList>
    </citation>
    <scope>NUCLEOTIDE SEQUENCE [LARGE SCALE GENOMIC DNA]</scope>
    <source>
        <strain evidence="2 4">DSM 2895</strain>
    </source>
</reference>
<organism evidence="1 3">
    <name type="scientific">Aneurinibacillus migulanus</name>
    <name type="common">Bacillus migulanus</name>
    <dbReference type="NCBI Taxonomy" id="47500"/>
    <lineage>
        <taxon>Bacteria</taxon>
        <taxon>Bacillati</taxon>
        <taxon>Bacillota</taxon>
        <taxon>Bacilli</taxon>
        <taxon>Bacillales</taxon>
        <taxon>Paenibacillaceae</taxon>
        <taxon>Aneurinibacillus group</taxon>
        <taxon>Aneurinibacillus</taxon>
    </lineage>
</organism>
<dbReference type="PATRIC" id="fig|47500.8.peg.5101"/>
<dbReference type="AlphaFoldDB" id="A0A0D1WGS3"/>
<dbReference type="GeneID" id="42307133"/>
<dbReference type="Proteomes" id="UP000037269">
    <property type="component" value="Unassembled WGS sequence"/>
</dbReference>
<evidence type="ECO:0000313" key="1">
    <source>
        <dbReference type="EMBL" id="KON97143.1"/>
    </source>
</evidence>
<dbReference type="EMBL" id="LGUG01000004">
    <property type="protein sequence ID" value="KON97143.1"/>
    <property type="molecule type" value="Genomic_DNA"/>
</dbReference>